<dbReference type="InterPro" id="IPR024467">
    <property type="entry name" value="Xre/MbcA/ParS-like_toxin-bd"/>
</dbReference>
<comment type="caution">
    <text evidence="2">The sequence shown here is derived from an EMBL/GenBank/DDBJ whole genome shotgun (WGS) entry which is preliminary data.</text>
</comment>
<dbReference type="EMBL" id="CAJNBJ010000017">
    <property type="protein sequence ID" value="CAE6770188.1"/>
    <property type="molecule type" value="Genomic_DNA"/>
</dbReference>
<organism evidence="2 3">
    <name type="scientific">Nitrospira defluvii</name>
    <dbReference type="NCBI Taxonomy" id="330214"/>
    <lineage>
        <taxon>Bacteria</taxon>
        <taxon>Pseudomonadati</taxon>
        <taxon>Nitrospirota</taxon>
        <taxon>Nitrospiria</taxon>
        <taxon>Nitrospirales</taxon>
        <taxon>Nitrospiraceae</taxon>
        <taxon>Nitrospira</taxon>
    </lineage>
</organism>
<dbReference type="Proteomes" id="UP000675880">
    <property type="component" value="Unassembled WGS sequence"/>
</dbReference>
<dbReference type="RefSeq" id="WP_213043093.1">
    <property type="nucleotide sequence ID" value="NZ_CAJNBJ010000017.1"/>
</dbReference>
<keyword evidence="3" id="KW-1185">Reference proteome</keyword>
<evidence type="ECO:0000313" key="3">
    <source>
        <dbReference type="Proteomes" id="UP000675880"/>
    </source>
</evidence>
<proteinExistence type="predicted"/>
<name>A0ABN7LV99_9BACT</name>
<feature type="domain" description="Antitoxin Xre/MbcA/ParS-like toxin-binding" evidence="1">
    <location>
        <begin position="12"/>
        <end position="59"/>
    </location>
</feature>
<evidence type="ECO:0000259" key="1">
    <source>
        <dbReference type="Pfam" id="PF09722"/>
    </source>
</evidence>
<gene>
    <name evidence="2" type="ORF">NSPZN2_40243</name>
</gene>
<sequence>MDADGVIARTVEVFGSVDKATGWLDDANLLLGGATPRSLLSTPEGREQVLTVLGRIDYGVFS</sequence>
<accession>A0ABN7LV99</accession>
<evidence type="ECO:0000313" key="2">
    <source>
        <dbReference type="EMBL" id="CAE6770188.1"/>
    </source>
</evidence>
<dbReference type="Pfam" id="PF09722">
    <property type="entry name" value="Xre_MbcA_ParS_C"/>
    <property type="match status" value="1"/>
</dbReference>
<reference evidence="2 3" key="1">
    <citation type="submission" date="2021-02" db="EMBL/GenBank/DDBJ databases">
        <authorList>
            <person name="Han P."/>
        </authorList>
    </citation>
    <scope>NUCLEOTIDE SEQUENCE [LARGE SCALE GENOMIC DNA]</scope>
    <source>
        <strain evidence="2">Candidatus Nitrospira sp. ZN2</strain>
    </source>
</reference>
<protein>
    <recommendedName>
        <fullName evidence="1">Antitoxin Xre/MbcA/ParS-like toxin-binding domain-containing protein</fullName>
    </recommendedName>
</protein>